<keyword evidence="4" id="KW-0812">Transmembrane</keyword>
<comment type="similarity">
    <text evidence="2">Belongs to the cation diffusion facilitator (CDF) transporter (TC 2.A.4) family. SLC30A subfamily.</text>
</comment>
<keyword evidence="11" id="KW-1185">Reference proteome</keyword>
<dbReference type="InterPro" id="IPR002524">
    <property type="entry name" value="Cation_efflux"/>
</dbReference>
<keyword evidence="5" id="KW-1133">Transmembrane helix</keyword>
<dbReference type="SUPFAM" id="SSF160240">
    <property type="entry name" value="Cation efflux protein cytoplasmic domain-like"/>
    <property type="match status" value="1"/>
</dbReference>
<evidence type="ECO:0000256" key="2">
    <source>
        <dbReference type="ARBA" id="ARBA00008873"/>
    </source>
</evidence>
<dbReference type="InterPro" id="IPR050291">
    <property type="entry name" value="CDF_Transporter"/>
</dbReference>
<protein>
    <submittedName>
        <fullName evidence="10">Putative Function: MMT1 of S. cerevisiae is involved in the iron import in mitochondria</fullName>
    </submittedName>
</protein>
<evidence type="ECO:0000256" key="6">
    <source>
        <dbReference type="ARBA" id="ARBA00023065"/>
    </source>
</evidence>
<dbReference type="Pfam" id="PF01545">
    <property type="entry name" value="Cation_efflux"/>
    <property type="match status" value="1"/>
</dbReference>
<keyword evidence="6" id="KW-0406">Ion transport</keyword>
<dbReference type="GO" id="GO:0008324">
    <property type="term" value="F:monoatomic cation transmembrane transporter activity"/>
    <property type="evidence" value="ECO:0007669"/>
    <property type="project" value="InterPro"/>
</dbReference>
<dbReference type="GO" id="GO:0098771">
    <property type="term" value="P:inorganic ion homeostasis"/>
    <property type="evidence" value="ECO:0007669"/>
    <property type="project" value="UniProtKB-ARBA"/>
</dbReference>
<dbReference type="STRING" id="454130.A0A0U5G3V6"/>
<evidence type="ECO:0000313" key="10">
    <source>
        <dbReference type="EMBL" id="CEL04239.1"/>
    </source>
</evidence>
<evidence type="ECO:0000256" key="5">
    <source>
        <dbReference type="ARBA" id="ARBA00022989"/>
    </source>
</evidence>
<organism evidence="10 11">
    <name type="scientific">Aspergillus calidoustus</name>
    <dbReference type="NCBI Taxonomy" id="454130"/>
    <lineage>
        <taxon>Eukaryota</taxon>
        <taxon>Fungi</taxon>
        <taxon>Dikarya</taxon>
        <taxon>Ascomycota</taxon>
        <taxon>Pezizomycotina</taxon>
        <taxon>Eurotiomycetes</taxon>
        <taxon>Eurotiomycetidae</taxon>
        <taxon>Eurotiales</taxon>
        <taxon>Aspergillaceae</taxon>
        <taxon>Aspergillus</taxon>
        <taxon>Aspergillus subgen. Nidulantes</taxon>
    </lineage>
</organism>
<evidence type="ECO:0000259" key="9">
    <source>
        <dbReference type="Pfam" id="PF01545"/>
    </source>
</evidence>
<dbReference type="InterPro" id="IPR027469">
    <property type="entry name" value="Cation_efflux_TMD_sf"/>
</dbReference>
<sequence length="505" mass="54742">MPLTQPLWCRAHPSPAPASALLRRSILRGRPRLTRPPLARSSPSQVRVLRTTATSLFRPRGSYSPAHPCPLSSNVRARPVPPLSLLTTSTTSATTPSTTTTFMAVQTRDHGGHGHHHHHHHGGNAYLTSTNTHDAGVRITRLGLVANLAMAIGKFIGGYVFHSQALIADAYHALTDLVSDFLTLGTVAWSLKPPSERFPNGYGKIESIGALGVSGLLLCGGVFMGLNSGQVLLDQFFPEAAQAISHLDLGHGHSHSHSHGVDVLGPSIHAAWLAAGSIIVKEWLYHATMKVAVERKSSVLASNAIHHRVDSLTSIVALFTIGGSYLFQDASWLDPVGGLLISLMVIKAGWGNTRTSLLELADTTVDDEIKTAVQKAAAKALATINEGGQVKIRDVQGMKSGQNYLMDVELAVPGVWSIQRSREIEERVRATIGSSLRGVKRVKVRFIPLEQESLDFSEEFIAPEVISQANPEPEDGVEEEAHAHHENEHGHEHKHGHENSTRRRR</sequence>
<dbReference type="SUPFAM" id="SSF161111">
    <property type="entry name" value="Cation efflux protein transmembrane domain-like"/>
    <property type="match status" value="1"/>
</dbReference>
<feature type="region of interest" description="Disordered" evidence="8">
    <location>
        <begin position="466"/>
        <end position="505"/>
    </location>
</feature>
<reference evidence="11" key="1">
    <citation type="journal article" date="2016" name="Genome Announc.">
        <title>Draft genome sequences of fungus Aspergillus calidoustus.</title>
        <authorList>
            <person name="Horn F."/>
            <person name="Linde J."/>
            <person name="Mattern D.J."/>
            <person name="Walther G."/>
            <person name="Guthke R."/>
            <person name="Scherlach K."/>
            <person name="Martin K."/>
            <person name="Brakhage A.A."/>
            <person name="Petzke L."/>
            <person name="Valiante V."/>
        </authorList>
    </citation>
    <scope>NUCLEOTIDE SEQUENCE [LARGE SCALE GENOMIC DNA]</scope>
    <source>
        <strain evidence="11">SF006504</strain>
    </source>
</reference>
<name>A0A0U5G3V6_ASPCI</name>
<evidence type="ECO:0000256" key="3">
    <source>
        <dbReference type="ARBA" id="ARBA00022448"/>
    </source>
</evidence>
<dbReference type="InterPro" id="IPR058533">
    <property type="entry name" value="Cation_efflux_TM"/>
</dbReference>
<dbReference type="Gene3D" id="3.30.70.1350">
    <property type="entry name" value="Cation efflux protein, cytoplasmic domain"/>
    <property type="match status" value="1"/>
</dbReference>
<dbReference type="PANTHER" id="PTHR43840:SF15">
    <property type="entry name" value="MITOCHONDRIAL METAL TRANSPORTER 1-RELATED"/>
    <property type="match status" value="1"/>
</dbReference>
<dbReference type="NCBIfam" id="TIGR01297">
    <property type="entry name" value="CDF"/>
    <property type="match status" value="1"/>
</dbReference>
<dbReference type="GO" id="GO:0016020">
    <property type="term" value="C:membrane"/>
    <property type="evidence" value="ECO:0007669"/>
    <property type="project" value="UniProtKB-SubCell"/>
</dbReference>
<dbReference type="AlphaFoldDB" id="A0A0U5G3V6"/>
<dbReference type="FunFam" id="3.30.70.1350:FF:000010">
    <property type="entry name" value="Cation efflux family protein, putative"/>
    <property type="match status" value="1"/>
</dbReference>
<evidence type="ECO:0000256" key="4">
    <source>
        <dbReference type="ARBA" id="ARBA00022692"/>
    </source>
</evidence>
<evidence type="ECO:0000256" key="8">
    <source>
        <dbReference type="SAM" id="MobiDB-lite"/>
    </source>
</evidence>
<evidence type="ECO:0000256" key="7">
    <source>
        <dbReference type="ARBA" id="ARBA00023136"/>
    </source>
</evidence>
<evidence type="ECO:0000313" key="11">
    <source>
        <dbReference type="Proteomes" id="UP000054771"/>
    </source>
</evidence>
<accession>A0A0U5G3V6</accession>
<feature type="compositionally biased region" description="Basic and acidic residues" evidence="8">
    <location>
        <begin position="479"/>
        <end position="505"/>
    </location>
</feature>
<gene>
    <name evidence="10" type="ORF">ASPCAL05370</name>
</gene>
<dbReference type="InterPro" id="IPR036837">
    <property type="entry name" value="Cation_efflux_CTD_sf"/>
</dbReference>
<dbReference type="EMBL" id="CDMC01000004">
    <property type="protein sequence ID" value="CEL04239.1"/>
    <property type="molecule type" value="Genomic_DNA"/>
</dbReference>
<keyword evidence="3" id="KW-0813">Transport</keyword>
<proteinExistence type="inferred from homology"/>
<dbReference type="GO" id="GO:0030003">
    <property type="term" value="P:intracellular monoatomic cation homeostasis"/>
    <property type="evidence" value="ECO:0007669"/>
    <property type="project" value="UniProtKB-ARBA"/>
</dbReference>
<dbReference type="Gene3D" id="1.20.1510.10">
    <property type="entry name" value="Cation efflux protein transmembrane domain"/>
    <property type="match status" value="1"/>
</dbReference>
<dbReference type="OMA" id="DVMIHIN"/>
<dbReference type="Proteomes" id="UP000054771">
    <property type="component" value="Unassembled WGS sequence"/>
</dbReference>
<evidence type="ECO:0000256" key="1">
    <source>
        <dbReference type="ARBA" id="ARBA00004141"/>
    </source>
</evidence>
<comment type="subcellular location">
    <subcellularLocation>
        <location evidence="1">Membrane</location>
        <topology evidence="1">Multi-pass membrane protein</topology>
    </subcellularLocation>
</comment>
<dbReference type="GO" id="GO:0005739">
    <property type="term" value="C:mitochondrion"/>
    <property type="evidence" value="ECO:0007669"/>
    <property type="project" value="UniProtKB-ARBA"/>
</dbReference>
<dbReference type="FunFam" id="1.20.1510.10:FF:000013">
    <property type="entry name" value="Cation efflux family protein"/>
    <property type="match status" value="1"/>
</dbReference>
<dbReference type="OrthoDB" id="435980at2759"/>
<feature type="domain" description="Cation efflux protein transmembrane" evidence="9">
    <location>
        <begin position="142"/>
        <end position="360"/>
    </location>
</feature>
<keyword evidence="7" id="KW-0472">Membrane</keyword>
<dbReference type="PANTHER" id="PTHR43840">
    <property type="entry name" value="MITOCHONDRIAL METAL TRANSPORTER 1-RELATED"/>
    <property type="match status" value="1"/>
</dbReference>